<accession>A0A365NIL8</accession>
<dbReference type="AlphaFoldDB" id="A0A365NIL8"/>
<organism evidence="1 2">
    <name type="scientific">Gibberella intermedia</name>
    <name type="common">Bulb rot disease fungus</name>
    <name type="synonym">Fusarium proliferatum</name>
    <dbReference type="NCBI Taxonomy" id="948311"/>
    <lineage>
        <taxon>Eukaryota</taxon>
        <taxon>Fungi</taxon>
        <taxon>Dikarya</taxon>
        <taxon>Ascomycota</taxon>
        <taxon>Pezizomycotina</taxon>
        <taxon>Sordariomycetes</taxon>
        <taxon>Hypocreomycetidae</taxon>
        <taxon>Hypocreales</taxon>
        <taxon>Nectriaceae</taxon>
        <taxon>Fusarium</taxon>
        <taxon>Fusarium fujikuroi species complex</taxon>
    </lineage>
</organism>
<sequence>MIKIKQSDSELSTAKLSLDIPILQEEGYRRDSIQLSEFLGTKIASSRNPTREGTKGLYLRIRNTETVVTLTCRHVILGPEEENIDVCHDAHNSRDIIQPGNKTYQDTTYFLRNQIYQTQSAINLGESFIPVPERRIEYLRGSKARKESSLQRLEPFESMESRTLGHVLLSPKFGLSCSSPARFRGWVLMELDQKKHQTLVKKLENKTGVMSEAEMRCPDFEFVVPGKTVVDEDLMRVCMYGSASGASHGVTNTARSVVRRFVDGLLVVSEEWCILGSIRHGARKNFSTQGDSGASIMGDDGRAAAILTCGAQGGNRGIHHILYATPIEWLLEEIRGHGYDV</sequence>
<proteinExistence type="predicted"/>
<comment type="caution">
    <text evidence="1">The sequence shown here is derived from an EMBL/GenBank/DDBJ whole genome shotgun (WGS) entry which is preliminary data.</text>
</comment>
<dbReference type="EMBL" id="PKMI01000008">
    <property type="protein sequence ID" value="RBA20640.1"/>
    <property type="molecule type" value="Genomic_DNA"/>
</dbReference>
<name>A0A365NIL8_GIBIN</name>
<reference evidence="1 2" key="1">
    <citation type="submission" date="2017-12" db="EMBL/GenBank/DDBJ databases">
        <title>Genome sequence of the mycotoxigenic crop pathogen Fusarium proliferatum, strain ITEM 2341 from Date Palm.</title>
        <authorList>
            <person name="Almiman B.F."/>
            <person name="Shittu T.A."/>
            <person name="Muthumeenakshi S."/>
            <person name="Baroncelli R."/>
            <person name="Sreenivasaprasada S."/>
        </authorList>
    </citation>
    <scope>NUCLEOTIDE SEQUENCE [LARGE SCALE GENOMIC DNA]</scope>
    <source>
        <strain evidence="1 2">ITEM 2341</strain>
    </source>
</reference>
<dbReference type="Proteomes" id="UP000251714">
    <property type="component" value="Unassembled WGS sequence"/>
</dbReference>
<protein>
    <submittedName>
        <fullName evidence="1">Uncharacterized protein</fullName>
    </submittedName>
</protein>
<gene>
    <name evidence="1" type="ORF">FPRO05_08087</name>
</gene>
<evidence type="ECO:0000313" key="2">
    <source>
        <dbReference type="Proteomes" id="UP000251714"/>
    </source>
</evidence>
<evidence type="ECO:0000313" key="1">
    <source>
        <dbReference type="EMBL" id="RBA20640.1"/>
    </source>
</evidence>